<dbReference type="OrthoDB" id="3308246at2759"/>
<protein>
    <submittedName>
        <fullName evidence="1">Uncharacterized protein</fullName>
    </submittedName>
</protein>
<feature type="non-terminal residue" evidence="1">
    <location>
        <position position="93"/>
    </location>
</feature>
<dbReference type="Proteomes" id="UP000076532">
    <property type="component" value="Unassembled WGS sequence"/>
</dbReference>
<feature type="non-terminal residue" evidence="1">
    <location>
        <position position="1"/>
    </location>
</feature>
<dbReference type="AlphaFoldDB" id="A0A166QNU0"/>
<organism evidence="1 2">
    <name type="scientific">Athelia psychrophila</name>
    <dbReference type="NCBI Taxonomy" id="1759441"/>
    <lineage>
        <taxon>Eukaryota</taxon>
        <taxon>Fungi</taxon>
        <taxon>Dikarya</taxon>
        <taxon>Basidiomycota</taxon>
        <taxon>Agaricomycotina</taxon>
        <taxon>Agaricomycetes</taxon>
        <taxon>Agaricomycetidae</taxon>
        <taxon>Atheliales</taxon>
        <taxon>Atheliaceae</taxon>
        <taxon>Athelia</taxon>
    </lineage>
</organism>
<evidence type="ECO:0000313" key="2">
    <source>
        <dbReference type="Proteomes" id="UP000076532"/>
    </source>
</evidence>
<dbReference type="EMBL" id="KV417509">
    <property type="protein sequence ID" value="KZP27374.1"/>
    <property type="molecule type" value="Genomic_DNA"/>
</dbReference>
<reference evidence="1 2" key="1">
    <citation type="journal article" date="2016" name="Mol. Biol. Evol.">
        <title>Comparative Genomics of Early-Diverging Mushroom-Forming Fungi Provides Insights into the Origins of Lignocellulose Decay Capabilities.</title>
        <authorList>
            <person name="Nagy L.G."/>
            <person name="Riley R."/>
            <person name="Tritt A."/>
            <person name="Adam C."/>
            <person name="Daum C."/>
            <person name="Floudas D."/>
            <person name="Sun H."/>
            <person name="Yadav J.S."/>
            <person name="Pangilinan J."/>
            <person name="Larsson K.H."/>
            <person name="Matsuura K."/>
            <person name="Barry K."/>
            <person name="Labutti K."/>
            <person name="Kuo R."/>
            <person name="Ohm R.A."/>
            <person name="Bhattacharya S.S."/>
            <person name="Shirouzu T."/>
            <person name="Yoshinaga Y."/>
            <person name="Martin F.M."/>
            <person name="Grigoriev I.V."/>
            <person name="Hibbett D.S."/>
        </authorList>
    </citation>
    <scope>NUCLEOTIDE SEQUENCE [LARGE SCALE GENOMIC DNA]</scope>
    <source>
        <strain evidence="1 2">CBS 109695</strain>
    </source>
</reference>
<evidence type="ECO:0000313" key="1">
    <source>
        <dbReference type="EMBL" id="KZP27374.1"/>
    </source>
</evidence>
<keyword evidence="2" id="KW-1185">Reference proteome</keyword>
<accession>A0A166QNU0</accession>
<name>A0A166QNU0_9AGAM</name>
<proteinExistence type="predicted"/>
<sequence length="93" mass="10508">ERSTVVCNNFFESAPPAQDLFKDEVADSFAGFPLEHAELWPSDERAAGLNNHLVTGCQRHEERIKICLPEERRGQGDSRWNKELARVTGLTLV</sequence>
<gene>
    <name evidence="1" type="ORF">FIBSPDRAFT_707976</name>
</gene>